<evidence type="ECO:0000256" key="5">
    <source>
        <dbReference type="ARBA" id="ARBA00073963"/>
    </source>
</evidence>
<evidence type="ECO:0000256" key="4">
    <source>
        <dbReference type="ARBA" id="ARBA00023203"/>
    </source>
</evidence>
<dbReference type="SUPFAM" id="SSF47473">
    <property type="entry name" value="EF-hand"/>
    <property type="match status" value="1"/>
</dbReference>
<dbReference type="EMBL" id="MCFL01000009">
    <property type="protein sequence ID" value="ORZ38254.1"/>
    <property type="molecule type" value="Genomic_DNA"/>
</dbReference>
<gene>
    <name evidence="8" type="ORF">BCR44DRAFT_132469</name>
</gene>
<keyword evidence="3" id="KW-0106">Calcium</keyword>
<dbReference type="SMART" id="SM00033">
    <property type="entry name" value="CH"/>
    <property type="match status" value="4"/>
</dbReference>
<dbReference type="FunFam" id="1.10.418.10:FF:000016">
    <property type="entry name" value="Probable fimbrin"/>
    <property type="match status" value="1"/>
</dbReference>
<organism evidence="8 9">
    <name type="scientific">Catenaria anguillulae PL171</name>
    <dbReference type="NCBI Taxonomy" id="765915"/>
    <lineage>
        <taxon>Eukaryota</taxon>
        <taxon>Fungi</taxon>
        <taxon>Fungi incertae sedis</taxon>
        <taxon>Blastocladiomycota</taxon>
        <taxon>Blastocladiomycetes</taxon>
        <taxon>Blastocladiales</taxon>
        <taxon>Catenariaceae</taxon>
        <taxon>Catenaria</taxon>
    </lineage>
</organism>
<evidence type="ECO:0000256" key="1">
    <source>
        <dbReference type="ARBA" id="ARBA00022723"/>
    </source>
</evidence>
<feature type="domain" description="Calponin-homology (CH)" evidence="6">
    <location>
        <begin position="519"/>
        <end position="629"/>
    </location>
</feature>
<dbReference type="GO" id="GO:0051639">
    <property type="term" value="P:actin filament network formation"/>
    <property type="evidence" value="ECO:0007669"/>
    <property type="project" value="TreeGrafter"/>
</dbReference>
<evidence type="ECO:0000256" key="3">
    <source>
        <dbReference type="ARBA" id="ARBA00022837"/>
    </source>
</evidence>
<dbReference type="InterPro" id="IPR036872">
    <property type="entry name" value="CH_dom_sf"/>
</dbReference>
<dbReference type="SUPFAM" id="SSF47576">
    <property type="entry name" value="Calponin-homology domain, CH-domain"/>
    <property type="match status" value="1"/>
</dbReference>
<dbReference type="GO" id="GO:0032432">
    <property type="term" value="C:actin filament bundle"/>
    <property type="evidence" value="ECO:0007669"/>
    <property type="project" value="TreeGrafter"/>
</dbReference>
<dbReference type="Gene3D" id="1.10.418.10">
    <property type="entry name" value="Calponin-like domain"/>
    <property type="match status" value="4"/>
</dbReference>
<comment type="caution">
    <text evidence="8">The sequence shown here is derived from an EMBL/GenBank/DDBJ whole genome shotgun (WGS) entry which is preliminary data.</text>
</comment>
<feature type="domain" description="EF-hand" evidence="7">
    <location>
        <begin position="20"/>
        <end position="55"/>
    </location>
</feature>
<dbReference type="AlphaFoldDB" id="A0A1Y2HWC5"/>
<sequence>MAAISVNYRVLGAKYPQLNTELDHLIQQFNSFDINSEGAIDQSEVMTVVRSLKQFGMDAIQNALQTIKTNDDGKIKFDDYLAFVAKLKDAKLATQTTASGASAAAAQQKKIIIKGTQQNTTHTINEDEKVQFVNHINSALAGDKLVGHLLPIDPHSMDIFDACRDGQLLAKLINHAVPDTIDERALNQGKRLNPFKMTENNNVVINSAKAIGCSVVNIGAQDLIDAVEYLILGLLWQIIKVGLLSKIDIKLHPELYRLLEPGESLDSFLNLPADQILLRWVNYHLKKASCPTQLTNFSTDIKDSVIYTYLVHALHPAACSKSPLQIPDLTQRAEAVLANAAKINAAAFVTPKAIVEGNPKLNLAFIANLFNMYPGLEALSDKERATLDDALFSSEGDRESRAFALWMNSLGVDPFVNNLFQDLTDGLILLQTMDKVSPGIVDWKKVNKAPVVSRFKRVENCNYVVVLGKSPALKFSLVGIQGLDLVDGNRTLTLGLVWQLMRAHIMAQVRALSKNAGRELTEEDLIAWANATVARGKGAKGGPVNGLRDGAVKSGVFFVDIINGLAPDTVDYSLVTDGRTDEDARMNAKYAISMARKLGATIFVLPEDITEGRQRLLLTFVGSLMALDK</sequence>
<dbReference type="FunFam" id="1.10.418.10:FF:000010">
    <property type="entry name" value="Plastin-3 isoform 1"/>
    <property type="match status" value="1"/>
</dbReference>
<keyword evidence="1" id="KW-0479">Metal-binding</keyword>
<dbReference type="PANTHER" id="PTHR19961">
    <property type="entry name" value="FIMBRIN/PLASTIN"/>
    <property type="match status" value="1"/>
</dbReference>
<feature type="domain" description="Calponin-homology (CH)" evidence="6">
    <location>
        <begin position="126"/>
        <end position="243"/>
    </location>
</feature>
<dbReference type="InterPro" id="IPR002048">
    <property type="entry name" value="EF_hand_dom"/>
</dbReference>
<accession>A0A1Y2HWC5</accession>
<dbReference type="Pfam" id="PF00307">
    <property type="entry name" value="CH"/>
    <property type="match status" value="4"/>
</dbReference>
<dbReference type="OrthoDB" id="431378at2759"/>
<dbReference type="InterPro" id="IPR011992">
    <property type="entry name" value="EF-hand-dom_pair"/>
</dbReference>
<dbReference type="SMART" id="SM00054">
    <property type="entry name" value="EFh"/>
    <property type="match status" value="2"/>
</dbReference>
<dbReference type="InterPro" id="IPR001589">
    <property type="entry name" value="Actinin_actin-bd_CS"/>
</dbReference>
<dbReference type="InterPro" id="IPR001715">
    <property type="entry name" value="CH_dom"/>
</dbReference>
<evidence type="ECO:0000259" key="6">
    <source>
        <dbReference type="PROSITE" id="PS50021"/>
    </source>
</evidence>
<dbReference type="PROSITE" id="PS50222">
    <property type="entry name" value="EF_HAND_2"/>
    <property type="match status" value="1"/>
</dbReference>
<dbReference type="PROSITE" id="PS00020">
    <property type="entry name" value="ACTININ_2"/>
    <property type="match status" value="1"/>
</dbReference>
<evidence type="ECO:0000259" key="7">
    <source>
        <dbReference type="PROSITE" id="PS50222"/>
    </source>
</evidence>
<evidence type="ECO:0000313" key="8">
    <source>
        <dbReference type="EMBL" id="ORZ38254.1"/>
    </source>
</evidence>
<protein>
    <recommendedName>
        <fullName evidence="5">Fimbrin</fullName>
    </recommendedName>
</protein>
<name>A0A1Y2HWC5_9FUNG</name>
<dbReference type="STRING" id="765915.A0A1Y2HWC5"/>
<feature type="domain" description="Calponin-homology (CH)" evidence="6">
    <location>
        <begin position="397"/>
        <end position="505"/>
    </location>
</feature>
<dbReference type="GO" id="GO:0051015">
    <property type="term" value="F:actin filament binding"/>
    <property type="evidence" value="ECO:0007669"/>
    <property type="project" value="InterPro"/>
</dbReference>
<dbReference type="InterPro" id="IPR018247">
    <property type="entry name" value="EF_Hand_1_Ca_BS"/>
</dbReference>
<dbReference type="CDD" id="cd21300">
    <property type="entry name" value="CH_FIMB_rpt3"/>
    <property type="match status" value="1"/>
</dbReference>
<feature type="domain" description="Calponin-homology (CH)" evidence="6">
    <location>
        <begin position="271"/>
        <end position="374"/>
    </location>
</feature>
<dbReference type="PANTHER" id="PTHR19961:SF18">
    <property type="entry name" value="FI19014P1"/>
    <property type="match status" value="1"/>
</dbReference>
<dbReference type="Proteomes" id="UP000193411">
    <property type="component" value="Unassembled WGS sequence"/>
</dbReference>
<dbReference type="GO" id="GO:0030479">
    <property type="term" value="C:actin cortical patch"/>
    <property type="evidence" value="ECO:0007669"/>
    <property type="project" value="UniProtKB-ARBA"/>
</dbReference>
<dbReference type="FunFam" id="1.10.418.10:FF:000027">
    <property type="entry name" value="Probable fimbrin"/>
    <property type="match status" value="1"/>
</dbReference>
<dbReference type="GO" id="GO:0051017">
    <property type="term" value="P:actin filament bundle assembly"/>
    <property type="evidence" value="ECO:0007669"/>
    <property type="project" value="InterPro"/>
</dbReference>
<dbReference type="PROSITE" id="PS50021">
    <property type="entry name" value="CH"/>
    <property type="match status" value="4"/>
</dbReference>
<dbReference type="PROSITE" id="PS00018">
    <property type="entry name" value="EF_HAND_1"/>
    <property type="match status" value="1"/>
</dbReference>
<evidence type="ECO:0000256" key="2">
    <source>
        <dbReference type="ARBA" id="ARBA00022737"/>
    </source>
</evidence>
<keyword evidence="4" id="KW-0009">Actin-binding</keyword>
<keyword evidence="9" id="KW-1185">Reference proteome</keyword>
<keyword evidence="2" id="KW-0677">Repeat</keyword>
<dbReference type="GO" id="GO:0005509">
    <property type="term" value="F:calcium ion binding"/>
    <property type="evidence" value="ECO:0007669"/>
    <property type="project" value="InterPro"/>
</dbReference>
<evidence type="ECO:0000313" key="9">
    <source>
        <dbReference type="Proteomes" id="UP000193411"/>
    </source>
</evidence>
<dbReference type="InterPro" id="IPR039959">
    <property type="entry name" value="Fimbrin/Plastin"/>
</dbReference>
<dbReference type="GO" id="GO:0110009">
    <property type="term" value="P:formin-nucleated actin cable organization"/>
    <property type="evidence" value="ECO:0007669"/>
    <property type="project" value="UniProtKB-ARBA"/>
</dbReference>
<dbReference type="Gene3D" id="1.10.238.10">
    <property type="entry name" value="EF-hand"/>
    <property type="match status" value="1"/>
</dbReference>
<proteinExistence type="predicted"/>
<dbReference type="GO" id="GO:0005884">
    <property type="term" value="C:actin filament"/>
    <property type="evidence" value="ECO:0007669"/>
    <property type="project" value="TreeGrafter"/>
</dbReference>
<reference evidence="8 9" key="1">
    <citation type="submission" date="2016-07" db="EMBL/GenBank/DDBJ databases">
        <title>Pervasive Adenine N6-methylation of Active Genes in Fungi.</title>
        <authorList>
            <consortium name="DOE Joint Genome Institute"/>
            <person name="Mondo S.J."/>
            <person name="Dannebaum R.O."/>
            <person name="Kuo R.C."/>
            <person name="Labutti K."/>
            <person name="Haridas S."/>
            <person name="Kuo A."/>
            <person name="Salamov A."/>
            <person name="Ahrendt S.R."/>
            <person name="Lipzen A."/>
            <person name="Sullivan W."/>
            <person name="Andreopoulos W.B."/>
            <person name="Clum A."/>
            <person name="Lindquist E."/>
            <person name="Daum C."/>
            <person name="Ramamoorthy G.K."/>
            <person name="Gryganskyi A."/>
            <person name="Culley D."/>
            <person name="Magnuson J.K."/>
            <person name="James T.Y."/>
            <person name="O'Malley M.A."/>
            <person name="Stajich J.E."/>
            <person name="Spatafora J.W."/>
            <person name="Visel A."/>
            <person name="Grigoriev I.V."/>
        </authorList>
    </citation>
    <scope>NUCLEOTIDE SEQUENCE [LARGE SCALE GENOMIC DNA]</scope>
    <source>
        <strain evidence="8 9">PL171</strain>
    </source>
</reference>
<dbReference type="FunFam" id="1.10.418.10:FF:000042">
    <property type="entry name" value="Fimbrin, putative"/>
    <property type="match status" value="1"/>
</dbReference>